<evidence type="ECO:0000256" key="1">
    <source>
        <dbReference type="ARBA" id="ARBA00004141"/>
    </source>
</evidence>
<evidence type="ECO:0000256" key="3">
    <source>
        <dbReference type="ARBA" id="ARBA00022989"/>
    </source>
</evidence>
<dbReference type="RefSeq" id="XP_002484460.1">
    <property type="nucleotide sequence ID" value="XM_002484415.1"/>
</dbReference>
<dbReference type="PANTHER" id="PTHR23507:SF1">
    <property type="entry name" value="FI18259P1-RELATED"/>
    <property type="match status" value="1"/>
</dbReference>
<evidence type="ECO:0000313" key="8">
    <source>
        <dbReference type="Proteomes" id="UP000001745"/>
    </source>
</evidence>
<gene>
    <name evidence="7" type="ORF">TSTA_022800</name>
</gene>
<evidence type="ECO:0000256" key="2">
    <source>
        <dbReference type="ARBA" id="ARBA00022692"/>
    </source>
</evidence>
<keyword evidence="8" id="KW-1185">Reference proteome</keyword>
<evidence type="ECO:0000256" key="5">
    <source>
        <dbReference type="SAM" id="MobiDB-lite"/>
    </source>
</evidence>
<dbReference type="HOGENOM" id="CLU_013756_2_1_1"/>
<feature type="transmembrane region" description="Helical" evidence="6">
    <location>
        <begin position="434"/>
        <end position="455"/>
    </location>
</feature>
<dbReference type="Gene3D" id="1.20.1250.20">
    <property type="entry name" value="MFS general substrate transporter like domains"/>
    <property type="match status" value="1"/>
</dbReference>
<feature type="transmembrane region" description="Helical" evidence="6">
    <location>
        <begin position="342"/>
        <end position="362"/>
    </location>
</feature>
<dbReference type="InParanoid" id="B8MI64"/>
<dbReference type="OrthoDB" id="194139at2759"/>
<proteinExistence type="predicted"/>
<dbReference type="InterPro" id="IPR011701">
    <property type="entry name" value="MFS"/>
</dbReference>
<dbReference type="SUPFAM" id="SSF103473">
    <property type="entry name" value="MFS general substrate transporter"/>
    <property type="match status" value="1"/>
</dbReference>
<feature type="transmembrane region" description="Helical" evidence="6">
    <location>
        <begin position="383"/>
        <end position="414"/>
    </location>
</feature>
<reference evidence="8" key="1">
    <citation type="journal article" date="2015" name="Genome Announc.">
        <title>Genome sequence of the AIDS-associated pathogen Penicillium marneffei (ATCC18224) and its near taxonomic relative Talaromyces stipitatus (ATCC10500).</title>
        <authorList>
            <person name="Nierman W.C."/>
            <person name="Fedorova-Abrams N.D."/>
            <person name="Andrianopoulos A."/>
        </authorList>
    </citation>
    <scope>NUCLEOTIDE SEQUENCE [LARGE SCALE GENOMIC DNA]</scope>
    <source>
        <strain evidence="8">ATCC 10500 / CBS 375.48 / QM 6759 / NRRL 1006</strain>
    </source>
</reference>
<name>B8MI64_TALSN</name>
<feature type="transmembrane region" description="Helical" evidence="6">
    <location>
        <begin position="229"/>
        <end position="249"/>
    </location>
</feature>
<feature type="transmembrane region" description="Helical" evidence="6">
    <location>
        <begin position="301"/>
        <end position="322"/>
    </location>
</feature>
<protein>
    <submittedName>
        <fullName evidence="7">Adenylate cyclase, putative</fullName>
    </submittedName>
</protein>
<organism evidence="7 8">
    <name type="scientific">Talaromyces stipitatus (strain ATCC 10500 / CBS 375.48 / QM 6759 / NRRL 1006)</name>
    <name type="common">Penicillium stipitatum</name>
    <dbReference type="NCBI Taxonomy" id="441959"/>
    <lineage>
        <taxon>Eukaryota</taxon>
        <taxon>Fungi</taxon>
        <taxon>Dikarya</taxon>
        <taxon>Ascomycota</taxon>
        <taxon>Pezizomycotina</taxon>
        <taxon>Eurotiomycetes</taxon>
        <taxon>Eurotiomycetidae</taxon>
        <taxon>Eurotiales</taxon>
        <taxon>Trichocomaceae</taxon>
        <taxon>Talaromyces</taxon>
        <taxon>Talaromyces sect. Talaromyces</taxon>
    </lineage>
</organism>
<feature type="transmembrane region" description="Helical" evidence="6">
    <location>
        <begin position="467"/>
        <end position="488"/>
    </location>
</feature>
<sequence>MAETGETEPLLQPENSLESARDSESFRQPESSSSKHALRVIVLIATVTLISDLAGYAAVAPQLQLFEEIICRQYYTTIGALSAHDQLDRELCKIEPVQSELALINGWTDTFQTIPGLLLALPHGALADRIGRKPILLLGMTGCILGECWTRIVCWFAPRIPLRAVWFSALSQLIGGGPQTATSMMWVMIADSCSVERRTTAFSQLSAAVLISEIVATPASAMLMSFSPWLPYLISFGMYFVGYFIAFWVPETLQMDKVDDQSRPSSGNGDEPGYKYVLGKVLSEFKKFQESLRLVRQNSNVTLILVCFFSSYLGKQAIPLILQYGPKKFHWTIGQTSYLLSLRGSVNLFLLLVLLPAISEFLRLRLKLNPAVRDKHLTQASTALLFIGSTLMFFGWSPLIFTMGLVICALGFSFQITARSLVTSLVDKNLLGTVYTAIATVTSGGMVFAGPLLAYTFKWGMLLGNSWLGLPFLTAAGLYAIGFLSISFTKLTRPSH</sequence>
<keyword evidence="3 6" id="KW-1133">Transmembrane helix</keyword>
<dbReference type="VEuPathDB" id="FungiDB:TSTA_022800"/>
<dbReference type="AlphaFoldDB" id="B8MI64"/>
<evidence type="ECO:0000313" key="7">
    <source>
        <dbReference type="EMBL" id="EED17226.1"/>
    </source>
</evidence>
<dbReference type="InterPro" id="IPR036259">
    <property type="entry name" value="MFS_trans_sf"/>
</dbReference>
<evidence type="ECO:0000256" key="4">
    <source>
        <dbReference type="ARBA" id="ARBA00023136"/>
    </source>
</evidence>
<keyword evidence="4 6" id="KW-0472">Membrane</keyword>
<accession>B8MI64</accession>
<feature type="region of interest" description="Disordered" evidence="5">
    <location>
        <begin position="1"/>
        <end position="31"/>
    </location>
</feature>
<keyword evidence="2 6" id="KW-0812">Transmembrane</keyword>
<dbReference type="EMBL" id="EQ962656">
    <property type="protein sequence ID" value="EED17226.1"/>
    <property type="molecule type" value="Genomic_DNA"/>
</dbReference>
<comment type="subcellular location">
    <subcellularLocation>
        <location evidence="1">Membrane</location>
        <topology evidence="1">Multi-pass membrane protein</topology>
    </subcellularLocation>
</comment>
<dbReference type="Proteomes" id="UP000001745">
    <property type="component" value="Unassembled WGS sequence"/>
</dbReference>
<dbReference type="OMA" id="NVEERYC"/>
<evidence type="ECO:0000256" key="6">
    <source>
        <dbReference type="SAM" id="Phobius"/>
    </source>
</evidence>
<dbReference type="GO" id="GO:0016020">
    <property type="term" value="C:membrane"/>
    <property type="evidence" value="ECO:0007669"/>
    <property type="project" value="UniProtKB-SubCell"/>
</dbReference>
<dbReference type="Pfam" id="PF07690">
    <property type="entry name" value="MFS_1"/>
    <property type="match status" value="1"/>
</dbReference>
<dbReference type="GO" id="GO:0022857">
    <property type="term" value="F:transmembrane transporter activity"/>
    <property type="evidence" value="ECO:0007669"/>
    <property type="project" value="InterPro"/>
</dbReference>
<dbReference type="GeneID" id="8107117"/>
<dbReference type="eggNOG" id="ENOG502QWBF">
    <property type="taxonomic scope" value="Eukaryota"/>
</dbReference>
<dbReference type="PANTHER" id="PTHR23507">
    <property type="entry name" value="ZGC:174356"/>
    <property type="match status" value="1"/>
</dbReference>
<dbReference type="PhylomeDB" id="B8MI64"/>